<dbReference type="PANTHER" id="PTHR43649:SF33">
    <property type="entry name" value="POLYGALACTURONAN_RHAMNOGALACTURONAN-BINDING PROTEIN YTCQ"/>
    <property type="match status" value="1"/>
</dbReference>
<dbReference type="EMBL" id="VDCQ01000053">
    <property type="protein sequence ID" value="TNJ62805.1"/>
    <property type="molecule type" value="Genomic_DNA"/>
</dbReference>
<protein>
    <submittedName>
        <fullName evidence="6">Extracellular solute-binding protein</fullName>
    </submittedName>
</protein>
<dbReference type="InterPro" id="IPR050490">
    <property type="entry name" value="Bact_solute-bd_prot1"/>
</dbReference>
<accession>A0A5C4T1V9</accession>
<dbReference type="Gene3D" id="3.40.190.10">
    <property type="entry name" value="Periplasmic binding protein-like II"/>
    <property type="match status" value="1"/>
</dbReference>
<evidence type="ECO:0000256" key="4">
    <source>
        <dbReference type="ARBA" id="ARBA00023139"/>
    </source>
</evidence>
<gene>
    <name evidence="6" type="ORF">FE784_28935</name>
</gene>
<sequence>MNLTPKQGYWFAGLGLTVVLLASCNNGRDPAGEGSGSAQAQAQAQAPADITAIPAELTFYNSTAPSESEELFMAKYGNAIAKKFPNYKIKYHQNTGKGASLADLIASGQLNIDIDISAADITYNSLIQFGLQDDISDLIKKYKFDLNRLEPNAVEVQRKFANGGIYGIPFSVSTPILFYNKQIFDLFAQPYPKDGMTWDDVYSLAKALTRSQGGIQYRGFASSFVHVLRFNQSSAPLVDLKTNKSLITADKFKREFDNMLQMYRIPGNEVPDISLSTQVSLFEKERTAAMMVHITRYAPALWTKVQDFKDWDMAQMPQWKDMPGVGSQVSPYYFYQFKTSKSREAAFQVLMFIASDEFQQHIMRQGYMSSLKDPSHLMKYLAEGEPLAKTQNLKALLPAKYAPSADIYRYSNLVEKELTGAAIEVLKNGTDTNTALRTASDRADKAVADELAKQGK</sequence>
<keyword evidence="1" id="KW-1003">Cell membrane</keyword>
<evidence type="ECO:0000313" key="7">
    <source>
        <dbReference type="Proteomes" id="UP000307943"/>
    </source>
</evidence>
<keyword evidence="2" id="KW-0732">Signal</keyword>
<dbReference type="AlphaFoldDB" id="A0A5C4T1V9"/>
<dbReference type="Proteomes" id="UP000307943">
    <property type="component" value="Unassembled WGS sequence"/>
</dbReference>
<dbReference type="OrthoDB" id="9766758at2"/>
<dbReference type="InterPro" id="IPR006059">
    <property type="entry name" value="SBP"/>
</dbReference>
<keyword evidence="7" id="KW-1185">Reference proteome</keyword>
<evidence type="ECO:0000256" key="3">
    <source>
        <dbReference type="ARBA" id="ARBA00023136"/>
    </source>
</evidence>
<dbReference type="PANTHER" id="PTHR43649">
    <property type="entry name" value="ARABINOSE-BINDING PROTEIN-RELATED"/>
    <property type="match status" value="1"/>
</dbReference>
<dbReference type="PROSITE" id="PS51257">
    <property type="entry name" value="PROKAR_LIPOPROTEIN"/>
    <property type="match status" value="1"/>
</dbReference>
<proteinExistence type="predicted"/>
<reference evidence="6 7" key="1">
    <citation type="submission" date="2019-05" db="EMBL/GenBank/DDBJ databases">
        <title>We sequenced the genome of Paenibacillus hemerocallicola KCTC 33185 for further insight into its adaptation and study the phylogeny of Paenibacillus.</title>
        <authorList>
            <person name="Narsing Rao M.P."/>
        </authorList>
    </citation>
    <scope>NUCLEOTIDE SEQUENCE [LARGE SCALE GENOMIC DNA]</scope>
    <source>
        <strain evidence="6 7">KCTC 33185</strain>
    </source>
</reference>
<keyword evidence="4" id="KW-0564">Palmitate</keyword>
<comment type="caution">
    <text evidence="6">The sequence shown here is derived from an EMBL/GenBank/DDBJ whole genome shotgun (WGS) entry which is preliminary data.</text>
</comment>
<evidence type="ECO:0000256" key="5">
    <source>
        <dbReference type="ARBA" id="ARBA00023288"/>
    </source>
</evidence>
<keyword evidence="5" id="KW-0449">Lipoprotein</keyword>
<dbReference type="SUPFAM" id="SSF53850">
    <property type="entry name" value="Periplasmic binding protein-like II"/>
    <property type="match status" value="1"/>
</dbReference>
<evidence type="ECO:0000256" key="1">
    <source>
        <dbReference type="ARBA" id="ARBA00022475"/>
    </source>
</evidence>
<organism evidence="6 7">
    <name type="scientific">Paenibacillus hemerocallicola</name>
    <dbReference type="NCBI Taxonomy" id="1172614"/>
    <lineage>
        <taxon>Bacteria</taxon>
        <taxon>Bacillati</taxon>
        <taxon>Bacillota</taxon>
        <taxon>Bacilli</taxon>
        <taxon>Bacillales</taxon>
        <taxon>Paenibacillaceae</taxon>
        <taxon>Paenibacillus</taxon>
    </lineage>
</organism>
<name>A0A5C4T1V9_9BACL</name>
<evidence type="ECO:0000256" key="2">
    <source>
        <dbReference type="ARBA" id="ARBA00022729"/>
    </source>
</evidence>
<keyword evidence="3" id="KW-0472">Membrane</keyword>
<dbReference type="Pfam" id="PF01547">
    <property type="entry name" value="SBP_bac_1"/>
    <property type="match status" value="1"/>
</dbReference>
<evidence type="ECO:0000313" key="6">
    <source>
        <dbReference type="EMBL" id="TNJ62805.1"/>
    </source>
</evidence>